<keyword evidence="2" id="KW-1133">Transmembrane helix</keyword>
<accession>A0A0M2H5P6</accession>
<feature type="transmembrane region" description="Helical" evidence="2">
    <location>
        <begin position="47"/>
        <end position="67"/>
    </location>
</feature>
<evidence type="ECO:0000313" key="4">
    <source>
        <dbReference type="Proteomes" id="UP000033956"/>
    </source>
</evidence>
<comment type="caution">
    <text evidence="3">The sequence shown here is derived from an EMBL/GenBank/DDBJ whole genome shotgun (WGS) entry which is preliminary data.</text>
</comment>
<gene>
    <name evidence="3" type="ORF">RS81_02142</name>
</gene>
<dbReference type="OrthoDB" id="5113805at2"/>
<organism evidence="3 4">
    <name type="scientific">Microbacterium terrae</name>
    <dbReference type="NCBI Taxonomy" id="69369"/>
    <lineage>
        <taxon>Bacteria</taxon>
        <taxon>Bacillati</taxon>
        <taxon>Actinomycetota</taxon>
        <taxon>Actinomycetes</taxon>
        <taxon>Micrococcales</taxon>
        <taxon>Microbacteriaceae</taxon>
        <taxon>Microbacterium</taxon>
    </lineage>
</organism>
<reference evidence="3 4" key="1">
    <citation type="submission" date="2015-02" db="EMBL/GenBank/DDBJ databases">
        <title>Draft genome sequences of ten Microbacterium spp. with emphasis on heavy metal contaminated environments.</title>
        <authorList>
            <person name="Corretto E."/>
        </authorList>
    </citation>
    <scope>NUCLEOTIDE SEQUENCE [LARGE SCALE GENOMIC DNA]</scope>
    <source>
        <strain evidence="3 4">DSM 12510</strain>
    </source>
</reference>
<dbReference type="RefSeq" id="WP_045276060.1">
    <property type="nucleotide sequence ID" value="NZ_BAAAUP010000001.1"/>
</dbReference>
<evidence type="ECO:0000256" key="2">
    <source>
        <dbReference type="SAM" id="Phobius"/>
    </source>
</evidence>
<feature type="compositionally biased region" description="Basic and acidic residues" evidence="1">
    <location>
        <begin position="226"/>
        <end position="237"/>
    </location>
</feature>
<keyword evidence="2" id="KW-0472">Membrane</keyword>
<name>A0A0M2H5P6_9MICO</name>
<dbReference type="InterPro" id="IPR045919">
    <property type="entry name" value="DUF6338"/>
</dbReference>
<sequence length="269" mass="29502">MGTPEGGLSLALFVVLALPGFVYAAVRRRYLGELPGDRSVGQAIARGIIFSIGLTAVYLLVGGDLLARNLGLSVTDEVMEVTDFRLLAIWVILLYLLVPLLIALLVHHRHIRWTGIPGSRTEKWPLPRSKYGYLDTPTPWDEAVRHNKDCWVSIRKADGHWVGGWVTDGSISSSYPESPSIYINRQYEIGPNGARGRPKPDSAVWVLLADGDVVSWERPGKDTEEHVKEMTYMERSRIGSGNEEEKPEETHQLPSVGGGSGGGAKPPPA</sequence>
<dbReference type="PATRIC" id="fig|92835.4.peg.2174"/>
<feature type="transmembrane region" description="Helical" evidence="2">
    <location>
        <begin position="87"/>
        <end position="106"/>
    </location>
</feature>
<proteinExistence type="predicted"/>
<protein>
    <submittedName>
        <fullName evidence="3">Uncharacterized protein</fullName>
    </submittedName>
</protein>
<dbReference type="EMBL" id="JYIZ01000051">
    <property type="protein sequence ID" value="KJL39299.1"/>
    <property type="molecule type" value="Genomic_DNA"/>
</dbReference>
<keyword evidence="4" id="KW-1185">Reference proteome</keyword>
<feature type="region of interest" description="Disordered" evidence="1">
    <location>
        <begin position="226"/>
        <end position="269"/>
    </location>
</feature>
<evidence type="ECO:0000313" key="3">
    <source>
        <dbReference type="EMBL" id="KJL39299.1"/>
    </source>
</evidence>
<keyword evidence="2" id="KW-0812">Transmembrane</keyword>
<evidence type="ECO:0000256" key="1">
    <source>
        <dbReference type="SAM" id="MobiDB-lite"/>
    </source>
</evidence>
<dbReference type="AlphaFoldDB" id="A0A0M2H5P6"/>
<dbReference type="Proteomes" id="UP000033956">
    <property type="component" value="Unassembled WGS sequence"/>
</dbReference>
<feature type="compositionally biased region" description="Gly residues" evidence="1">
    <location>
        <begin position="256"/>
        <end position="269"/>
    </location>
</feature>
<feature type="transmembrane region" description="Helical" evidence="2">
    <location>
        <begin position="6"/>
        <end position="26"/>
    </location>
</feature>
<dbReference type="Pfam" id="PF19865">
    <property type="entry name" value="DUF6338"/>
    <property type="match status" value="1"/>
</dbReference>
<dbReference type="STRING" id="92835.RS81_02142"/>